<dbReference type="EMBL" id="JAPDRL010000095">
    <property type="protein sequence ID" value="KAJ9657828.1"/>
    <property type="molecule type" value="Genomic_DNA"/>
</dbReference>
<evidence type="ECO:0000259" key="3">
    <source>
        <dbReference type="PROSITE" id="PS50157"/>
    </source>
</evidence>
<evidence type="ECO:0000313" key="5">
    <source>
        <dbReference type="Proteomes" id="UP001172684"/>
    </source>
</evidence>
<feature type="region of interest" description="Disordered" evidence="2">
    <location>
        <begin position="1"/>
        <end position="28"/>
    </location>
</feature>
<accession>A0ABQ9NMK6</accession>
<dbReference type="PROSITE" id="PS50157">
    <property type="entry name" value="ZINC_FINGER_C2H2_2"/>
    <property type="match status" value="1"/>
</dbReference>
<dbReference type="PROSITE" id="PS00028">
    <property type="entry name" value="ZINC_FINGER_C2H2_1"/>
    <property type="match status" value="1"/>
</dbReference>
<sequence length="384" mass="42331">MQILSNIHSEEEQEASDVYASPNPSHGTYYDSTTSPIGQQYDSSTTTLSTAYLPLSVCTSSEDGYHSYDVNSEPINWPAHCSLRPSGSPPHSALSIAGQSGHQTQALGYFRHQISQADLSRTNLTSQGIADQLYGAYHGAAESVQQHSPQGYQPMHYSAASSYRSDSWQDFVAYPTYTTITSESQLPSPTTGQRQWAQDPATDHVRNTYQIPTDYLQPQQNLDAAGIGDPILALPFDQHSCERLTFPMSRTTSTTSDRQRSTSKPQCGRRTSKPESPESPASNETQHACHSCDASFKRAADLVRHRSSMHGENVIMFDCDFPGCNRRGASGFKRKDHLNEHKRNVHGLTIPKREKGQRSAPDPGPGHAFAGRGGYQGHETFFMD</sequence>
<gene>
    <name evidence="4" type="ORF">H2201_008041</name>
</gene>
<feature type="region of interest" description="Disordered" evidence="2">
    <location>
        <begin position="247"/>
        <end position="287"/>
    </location>
</feature>
<feature type="region of interest" description="Disordered" evidence="2">
    <location>
        <begin position="353"/>
        <end position="374"/>
    </location>
</feature>
<dbReference type="SMART" id="SM00355">
    <property type="entry name" value="ZnF_C2H2"/>
    <property type="match status" value="2"/>
</dbReference>
<keyword evidence="1" id="KW-0862">Zinc</keyword>
<dbReference type="Proteomes" id="UP001172684">
    <property type="component" value="Unassembled WGS sequence"/>
</dbReference>
<proteinExistence type="predicted"/>
<protein>
    <recommendedName>
        <fullName evidence="3">C2H2-type domain-containing protein</fullName>
    </recommendedName>
</protein>
<dbReference type="InterPro" id="IPR013087">
    <property type="entry name" value="Znf_C2H2_type"/>
</dbReference>
<reference evidence="4" key="1">
    <citation type="submission" date="2022-10" db="EMBL/GenBank/DDBJ databases">
        <title>Culturing micro-colonial fungi from biological soil crusts in the Mojave desert and describing Neophaeococcomyces mojavensis, and introducing the new genera and species Taxawa tesnikishii.</title>
        <authorList>
            <person name="Kurbessoian T."/>
            <person name="Stajich J.E."/>
        </authorList>
    </citation>
    <scope>NUCLEOTIDE SEQUENCE</scope>
    <source>
        <strain evidence="4">TK_1</strain>
    </source>
</reference>
<keyword evidence="1" id="KW-0863">Zinc-finger</keyword>
<evidence type="ECO:0000256" key="1">
    <source>
        <dbReference type="PROSITE-ProRule" id="PRU00042"/>
    </source>
</evidence>
<comment type="caution">
    <text evidence="4">The sequence shown here is derived from an EMBL/GenBank/DDBJ whole genome shotgun (WGS) entry which is preliminary data.</text>
</comment>
<evidence type="ECO:0000313" key="4">
    <source>
        <dbReference type="EMBL" id="KAJ9657828.1"/>
    </source>
</evidence>
<dbReference type="SUPFAM" id="SSF57667">
    <property type="entry name" value="beta-beta-alpha zinc fingers"/>
    <property type="match status" value="1"/>
</dbReference>
<organism evidence="4 5">
    <name type="scientific">Coniosporium apollinis</name>
    <dbReference type="NCBI Taxonomy" id="61459"/>
    <lineage>
        <taxon>Eukaryota</taxon>
        <taxon>Fungi</taxon>
        <taxon>Dikarya</taxon>
        <taxon>Ascomycota</taxon>
        <taxon>Pezizomycotina</taxon>
        <taxon>Dothideomycetes</taxon>
        <taxon>Dothideomycetes incertae sedis</taxon>
        <taxon>Coniosporium</taxon>
    </lineage>
</organism>
<evidence type="ECO:0000256" key="2">
    <source>
        <dbReference type="SAM" id="MobiDB-lite"/>
    </source>
</evidence>
<dbReference type="Gene3D" id="3.30.160.60">
    <property type="entry name" value="Classic Zinc Finger"/>
    <property type="match status" value="1"/>
</dbReference>
<feature type="domain" description="C2H2-type" evidence="3">
    <location>
        <begin position="287"/>
        <end position="310"/>
    </location>
</feature>
<name>A0ABQ9NMK6_9PEZI</name>
<keyword evidence="5" id="KW-1185">Reference proteome</keyword>
<dbReference type="InterPro" id="IPR036236">
    <property type="entry name" value="Znf_C2H2_sf"/>
</dbReference>
<keyword evidence="1" id="KW-0479">Metal-binding</keyword>